<feature type="coiled-coil region" evidence="12">
    <location>
        <begin position="361"/>
        <end position="500"/>
    </location>
</feature>
<dbReference type="STRING" id="1137138.A0A067NV57"/>
<keyword evidence="9" id="KW-0233">DNA recombination</keyword>
<evidence type="ECO:0000256" key="9">
    <source>
        <dbReference type="ARBA" id="ARBA00023172"/>
    </source>
</evidence>
<protein>
    <recommendedName>
        <fullName evidence="14">RecF/RecN/SMC N-terminal domain-containing protein</fullName>
    </recommendedName>
</protein>
<dbReference type="EMBL" id="KL198006">
    <property type="protein sequence ID" value="KDQ30870.1"/>
    <property type="molecule type" value="Genomic_DNA"/>
</dbReference>
<reference evidence="16" key="1">
    <citation type="journal article" date="2014" name="Proc. Natl. Acad. Sci. U.S.A.">
        <title>Extensive sampling of basidiomycete genomes demonstrates inadequacy of the white-rot/brown-rot paradigm for wood decay fungi.</title>
        <authorList>
            <person name="Riley R."/>
            <person name="Salamov A.A."/>
            <person name="Brown D.W."/>
            <person name="Nagy L.G."/>
            <person name="Floudas D."/>
            <person name="Held B.W."/>
            <person name="Levasseur A."/>
            <person name="Lombard V."/>
            <person name="Morin E."/>
            <person name="Otillar R."/>
            <person name="Lindquist E.A."/>
            <person name="Sun H."/>
            <person name="LaButti K.M."/>
            <person name="Schmutz J."/>
            <person name="Jabbour D."/>
            <person name="Luo H."/>
            <person name="Baker S.E."/>
            <person name="Pisabarro A.G."/>
            <person name="Walton J.D."/>
            <person name="Blanchette R.A."/>
            <person name="Henrissat B."/>
            <person name="Martin F."/>
            <person name="Cullen D."/>
            <person name="Hibbett D.S."/>
            <person name="Grigoriev I.V."/>
        </authorList>
    </citation>
    <scope>NUCLEOTIDE SEQUENCE [LARGE SCALE GENOMIC DNA]</scope>
    <source>
        <strain evidence="16">PC15</strain>
    </source>
</reference>
<keyword evidence="7" id="KW-0067">ATP-binding</keyword>
<dbReference type="HOGENOM" id="CLU_009063_0_0_1"/>
<accession>A0A067NV57</accession>
<evidence type="ECO:0000256" key="7">
    <source>
        <dbReference type="ARBA" id="ARBA00022840"/>
    </source>
</evidence>
<feature type="coiled-coil region" evidence="12">
    <location>
        <begin position="294"/>
        <end position="334"/>
    </location>
</feature>
<evidence type="ECO:0000256" key="10">
    <source>
        <dbReference type="ARBA" id="ARBA00023204"/>
    </source>
</evidence>
<comment type="similarity">
    <text evidence="3">Belongs to the SMC family. SMC6 subfamily.</text>
</comment>
<keyword evidence="4" id="KW-0158">Chromosome</keyword>
<dbReference type="Gene3D" id="3.40.50.300">
    <property type="entry name" value="P-loop containing nucleotide triphosphate hydrolases"/>
    <property type="match status" value="2"/>
</dbReference>
<dbReference type="InterPro" id="IPR003395">
    <property type="entry name" value="RecF/RecN/SMC_N"/>
</dbReference>
<evidence type="ECO:0000256" key="1">
    <source>
        <dbReference type="ARBA" id="ARBA00004123"/>
    </source>
</evidence>
<sequence length="1157" mass="131239">MLKRRAQDSDDEIDGPSTAGTPVSKRPRPDTEAPKPSQARRKDKGKAKQTEEIDDDSDESDEEEREDQDIKNEEEQQFEQGYEDIIRAHIEAKRKVQGGVAEHGIIESIEMHQFMCHKYLTFDFGPQINFIIGHNGSGKSAVLSAITVALGGKTTSTGRGSGLKSFIREGQSQSEVTITIKNQGEEAYKPQEYGKSIVITRRFSKEGSSTWKIKSKDGRTISTKKEDLAAICDHMNIQVDNPMNVLTQDAARQFLSASHPNDKYKFFLKGTQLSQLSEEYELCFDNIKATSRVLNQKKEALPDLRAEFREATRRFEEAAKARELKKKQDELKKELAWAHVKTKELEMEKQMKDTAKLAKGVPKLQDLVDDAEAKFQSATEEVAQYESEFKDLGDIGHLNDRKKELQDQIRANKNKLTDFRNDEKQIDSSIKGINRQIDEYTQQIAIETRKLEVDTQAKREEAQQRLQVARDAVTVAESRLAEHQEQRRDAQQRANDLRAQGMDIETKLTTTQGHITEFQELISHCQKQVSDGLSAFGKNMDAVRTQVKKMAWHGDLPLGPLGVGVKIREENKWAADVLRAQLGNLLVAWAVTDARDMPALKKLLRDSNNGNVNVIIFEKDLFDYSQGEPAEGMLTVLRALEIPDPYALRILINQAMIERIFLARDYKDADEMCKSSRQGGVAWTANGLRVNVFGFVGGGGQTTQLQTLRGGDPMNLLLSARDVAVDTQHYRQELSKHEEEFKRLTAEKNQLKTRFGAARREVDQIMAAERKADTEAREAKVIVDNLLQAQNDDLPANVASLEAAKREAEAEKETILAQYTALTKQKSKVDDAQKPLMIEFNRIRDEISDFDRKGDAIRNKIENAVTLRMKAQSDKNHYQAKLQAEQRKVDEAEAQVKVLTEEFINWTARAEEYCERVENPRKPDDIQKSIKAVDQALADRERRQGSSVEELTIQVNKAKAKLDLVERDLKSMALLNKACFRFSPATLRHSLFIRLSKWQEFRRHIALRCKLVFQYNLSHRGYFGKVLFDHANGTLQLKVQTDDMAGTQGAQDKDPRSLSGGEKSFSTICLLLSLWESIGCPLRCLDEFDVFMDAVNRRISMKMMIETANSSDKKQYILITPQDMTNVQLGPTVVVNRMPDPERGQGQFNSVCSKYHC</sequence>
<dbReference type="GO" id="GO:0035861">
    <property type="term" value="C:site of double-strand break"/>
    <property type="evidence" value="ECO:0007669"/>
    <property type="project" value="TreeGrafter"/>
</dbReference>
<proteinExistence type="inferred from homology"/>
<feature type="coiled-coil region" evidence="12">
    <location>
        <begin position="868"/>
        <end position="909"/>
    </location>
</feature>
<evidence type="ECO:0000256" key="12">
    <source>
        <dbReference type="SAM" id="Coils"/>
    </source>
</evidence>
<evidence type="ECO:0000313" key="15">
    <source>
        <dbReference type="EMBL" id="KDQ30870.1"/>
    </source>
</evidence>
<dbReference type="GO" id="GO:0003697">
    <property type="term" value="F:single-stranded DNA binding"/>
    <property type="evidence" value="ECO:0007669"/>
    <property type="project" value="TreeGrafter"/>
</dbReference>
<dbReference type="PANTHER" id="PTHR19306:SF6">
    <property type="entry name" value="STRUCTURAL MAINTENANCE OF CHROMOSOMES PROTEIN 6"/>
    <property type="match status" value="1"/>
</dbReference>
<dbReference type="OrthoDB" id="10072614at2759"/>
<feature type="compositionally biased region" description="Acidic residues" evidence="13">
    <location>
        <begin position="52"/>
        <end position="67"/>
    </location>
</feature>
<organism evidence="15 16">
    <name type="scientific">Pleurotus ostreatus (strain PC15)</name>
    <name type="common">Oyster mushroom</name>
    <dbReference type="NCBI Taxonomy" id="1137138"/>
    <lineage>
        <taxon>Eukaryota</taxon>
        <taxon>Fungi</taxon>
        <taxon>Dikarya</taxon>
        <taxon>Basidiomycota</taxon>
        <taxon>Agaricomycotina</taxon>
        <taxon>Agaricomycetes</taxon>
        <taxon>Agaricomycetidae</taxon>
        <taxon>Agaricales</taxon>
        <taxon>Pleurotineae</taxon>
        <taxon>Pleurotaceae</taxon>
        <taxon>Pleurotus</taxon>
    </lineage>
</organism>
<evidence type="ECO:0000256" key="6">
    <source>
        <dbReference type="ARBA" id="ARBA00022763"/>
    </source>
</evidence>
<dbReference type="GO" id="GO:0003684">
    <property type="term" value="F:damaged DNA binding"/>
    <property type="evidence" value="ECO:0007669"/>
    <property type="project" value="TreeGrafter"/>
</dbReference>
<dbReference type="InterPro" id="IPR027417">
    <property type="entry name" value="P-loop_NTPase"/>
</dbReference>
<evidence type="ECO:0000256" key="2">
    <source>
        <dbReference type="ARBA" id="ARBA00004286"/>
    </source>
</evidence>
<keyword evidence="6" id="KW-0227">DNA damage</keyword>
<evidence type="ECO:0000256" key="8">
    <source>
        <dbReference type="ARBA" id="ARBA00023054"/>
    </source>
</evidence>
<name>A0A067NV57_PLEO1</name>
<dbReference type="SUPFAM" id="SSF52540">
    <property type="entry name" value="P-loop containing nucleoside triphosphate hydrolases"/>
    <property type="match status" value="1"/>
</dbReference>
<keyword evidence="5" id="KW-0547">Nucleotide-binding</keyword>
<evidence type="ECO:0000256" key="5">
    <source>
        <dbReference type="ARBA" id="ARBA00022741"/>
    </source>
</evidence>
<evidence type="ECO:0000256" key="11">
    <source>
        <dbReference type="ARBA" id="ARBA00023242"/>
    </source>
</evidence>
<keyword evidence="10" id="KW-0234">DNA repair</keyword>
<dbReference type="AlphaFoldDB" id="A0A067NV57"/>
<keyword evidence="11" id="KW-0539">Nucleus</keyword>
<evidence type="ECO:0000259" key="14">
    <source>
        <dbReference type="Pfam" id="PF02463"/>
    </source>
</evidence>
<dbReference type="GO" id="GO:0000724">
    <property type="term" value="P:double-strand break repair via homologous recombination"/>
    <property type="evidence" value="ECO:0007669"/>
    <property type="project" value="TreeGrafter"/>
</dbReference>
<dbReference type="Pfam" id="PF02463">
    <property type="entry name" value="SMC_N"/>
    <property type="match status" value="1"/>
</dbReference>
<gene>
    <name evidence="15" type="ORF">PLEOSDRAFT_1036085</name>
</gene>
<feature type="coiled-coil region" evidence="12">
    <location>
        <begin position="791"/>
        <end position="825"/>
    </location>
</feature>
<dbReference type="GO" id="GO:0030915">
    <property type="term" value="C:Smc5-Smc6 complex"/>
    <property type="evidence" value="ECO:0007669"/>
    <property type="project" value="TreeGrafter"/>
</dbReference>
<evidence type="ECO:0000256" key="3">
    <source>
        <dbReference type="ARBA" id="ARBA00006793"/>
    </source>
</evidence>
<feature type="coiled-coil region" evidence="12">
    <location>
        <begin position="727"/>
        <end position="761"/>
    </location>
</feature>
<feature type="region of interest" description="Disordered" evidence="13">
    <location>
        <begin position="1"/>
        <end position="78"/>
    </location>
</feature>
<dbReference type="GO" id="GO:0005524">
    <property type="term" value="F:ATP binding"/>
    <property type="evidence" value="ECO:0007669"/>
    <property type="project" value="UniProtKB-KW"/>
</dbReference>
<feature type="domain" description="RecF/RecN/SMC N-terminal" evidence="14">
    <location>
        <begin position="106"/>
        <end position="1123"/>
    </location>
</feature>
<evidence type="ECO:0000256" key="4">
    <source>
        <dbReference type="ARBA" id="ARBA00022454"/>
    </source>
</evidence>
<keyword evidence="8 12" id="KW-0175">Coiled coil</keyword>
<dbReference type="VEuPathDB" id="FungiDB:PLEOSDRAFT_1036085"/>
<dbReference type="PANTHER" id="PTHR19306">
    <property type="entry name" value="STRUCTURAL MAINTENANCE OF CHROMOSOMES 5,6 SMC5, SMC6"/>
    <property type="match status" value="1"/>
</dbReference>
<evidence type="ECO:0000313" key="16">
    <source>
        <dbReference type="Proteomes" id="UP000027073"/>
    </source>
</evidence>
<dbReference type="Proteomes" id="UP000027073">
    <property type="component" value="Unassembled WGS sequence"/>
</dbReference>
<dbReference type="InParanoid" id="A0A067NV57"/>
<comment type="subcellular location">
    <subcellularLocation>
        <location evidence="2">Chromosome</location>
    </subcellularLocation>
    <subcellularLocation>
        <location evidence="1">Nucleus</location>
    </subcellularLocation>
</comment>
<dbReference type="FunCoup" id="A0A067NV57">
    <property type="interactions" value="530"/>
</dbReference>
<dbReference type="GO" id="GO:0005634">
    <property type="term" value="C:nucleus"/>
    <property type="evidence" value="ECO:0007669"/>
    <property type="project" value="UniProtKB-SubCell"/>
</dbReference>
<evidence type="ECO:0000256" key="13">
    <source>
        <dbReference type="SAM" id="MobiDB-lite"/>
    </source>
</evidence>